<proteinExistence type="predicted"/>
<accession>A0A3P6A8K1</accession>
<dbReference type="EMBL" id="LR031572">
    <property type="protein sequence ID" value="VDC81450.1"/>
    <property type="molecule type" value="Genomic_DNA"/>
</dbReference>
<sequence>MEFCLIADTISVCTAKQGIAFGKSLLNRWEHISFADCPVDQAPALSFPSMQSLRRYNPALLRQSAGSAKSGARSAFRSAAIRKREEILVGLY</sequence>
<reference evidence="1" key="1">
    <citation type="submission" date="2018-11" db="EMBL/GenBank/DDBJ databases">
        <authorList>
            <consortium name="Genoscope - CEA"/>
            <person name="William W."/>
        </authorList>
    </citation>
    <scope>NUCLEOTIDE SEQUENCE</scope>
</reference>
<dbReference type="AlphaFoldDB" id="A0A3P6A8K1"/>
<gene>
    <name evidence="1" type="ORF">BRAA03T12668Z</name>
</gene>
<protein>
    <submittedName>
        <fullName evidence="1">Uncharacterized protein</fullName>
    </submittedName>
</protein>
<organism evidence="1">
    <name type="scientific">Brassica campestris</name>
    <name type="common">Field mustard</name>
    <dbReference type="NCBI Taxonomy" id="3711"/>
    <lineage>
        <taxon>Eukaryota</taxon>
        <taxon>Viridiplantae</taxon>
        <taxon>Streptophyta</taxon>
        <taxon>Embryophyta</taxon>
        <taxon>Tracheophyta</taxon>
        <taxon>Spermatophyta</taxon>
        <taxon>Magnoliopsida</taxon>
        <taxon>eudicotyledons</taxon>
        <taxon>Gunneridae</taxon>
        <taxon>Pentapetalae</taxon>
        <taxon>rosids</taxon>
        <taxon>malvids</taxon>
        <taxon>Brassicales</taxon>
        <taxon>Brassicaceae</taxon>
        <taxon>Brassiceae</taxon>
        <taxon>Brassica</taxon>
    </lineage>
</organism>
<name>A0A3P6A8K1_BRACM</name>
<evidence type="ECO:0000313" key="1">
    <source>
        <dbReference type="EMBL" id="VDC81450.1"/>
    </source>
</evidence>